<keyword evidence="2" id="KW-1185">Reference proteome</keyword>
<sequence length="288" mass="31768">MSNPTRPRPERTFILCADDYAHDAGVSAGILALGDQRRLTATSAMVLSPRWAQDAAPLRERRGLLDVGLHLDWTSPFAQEAGHGMGLGALMLRSLSHTLPGRLRLQGLIARQLDAFEQHWQAVPDHIDGHQHVHQFPGLRQALLAELQRRYGDRPQRPWLRVSRQNATERDLKGRIIAAMGAQALLHFAQEQAWPHAPWLSGVYGFDGDAATYRAHMQRWLAALQPGTVLMCHPAQAVSGPLEPAAAQDGIAAARRAEFSYLSSPALARDLDQAGARPVRMGQMERHG</sequence>
<gene>
    <name evidence="1" type="ORF">RV045_08600</name>
</gene>
<protein>
    <submittedName>
        <fullName evidence="1">ChbG/HpnK family deacetylase</fullName>
    </submittedName>
</protein>
<comment type="caution">
    <text evidence="1">The sequence shown here is derived from an EMBL/GenBank/DDBJ whole genome shotgun (WGS) entry which is preliminary data.</text>
</comment>
<dbReference type="EMBL" id="JAWDIE010000011">
    <property type="protein sequence ID" value="MEJ7138488.1"/>
    <property type="molecule type" value="Genomic_DNA"/>
</dbReference>
<evidence type="ECO:0000313" key="1">
    <source>
        <dbReference type="EMBL" id="MEJ7138488.1"/>
    </source>
</evidence>
<dbReference type="Proteomes" id="UP001364695">
    <property type="component" value="Unassembled WGS sequence"/>
</dbReference>
<organism evidence="1 2">
    <name type="scientific">Amphibiibacter pelophylacis</name>
    <dbReference type="NCBI Taxonomy" id="1799477"/>
    <lineage>
        <taxon>Bacteria</taxon>
        <taxon>Pseudomonadati</taxon>
        <taxon>Pseudomonadota</taxon>
        <taxon>Betaproteobacteria</taxon>
        <taxon>Burkholderiales</taxon>
        <taxon>Sphaerotilaceae</taxon>
        <taxon>Amphibiibacter</taxon>
    </lineage>
</organism>
<evidence type="ECO:0000313" key="2">
    <source>
        <dbReference type="Proteomes" id="UP001364695"/>
    </source>
</evidence>
<accession>A0ACC6P2R5</accession>
<reference evidence="1" key="1">
    <citation type="submission" date="2023-10" db="EMBL/GenBank/DDBJ databases">
        <title>Amphibacter perezi, gen. nov., sp. nov. a novel taxa of the family Comamonadaceae, class Betaproteobacteria isolated from the skin microbiota of Pelophylax perezi from different populations.</title>
        <authorList>
            <person name="Costa S."/>
            <person name="Proenca D.N."/>
            <person name="Lopes I."/>
            <person name="Morais P.V."/>
        </authorList>
    </citation>
    <scope>NUCLEOTIDE SEQUENCE</scope>
    <source>
        <strain evidence="1">SL12-8</strain>
    </source>
</reference>
<name>A0ACC6P2R5_9BURK</name>
<proteinExistence type="predicted"/>